<dbReference type="GO" id="GO:0030054">
    <property type="term" value="C:cell junction"/>
    <property type="evidence" value="ECO:0007669"/>
    <property type="project" value="UniProtKB-ARBA"/>
</dbReference>
<evidence type="ECO:0000256" key="1">
    <source>
        <dbReference type="SAM" id="MobiDB-lite"/>
    </source>
</evidence>
<sequence>MINKQERMSFNRDCSSALHLLEHIQQTINNTDDAQLQMQTAEDINMLISVFSNPILRSIVTVEDSLAELNQQLQQHPSILPVDLYVTPSGELSLNVVPPDEIYDSQYDGKYISRQEFDDQTVPVAKLSNSSSTDTSTSPQLYKPEGSSLGFSVVGLRSEEKGELGIFIQDIQNTGVAGR</sequence>
<dbReference type="Proteomes" id="UP001372834">
    <property type="component" value="Unassembled WGS sequence"/>
</dbReference>
<evidence type="ECO:0000313" key="3">
    <source>
        <dbReference type="EMBL" id="KAK6624470.1"/>
    </source>
</evidence>
<feature type="region of interest" description="Disordered" evidence="1">
    <location>
        <begin position="123"/>
        <end position="144"/>
    </location>
</feature>
<evidence type="ECO:0000313" key="4">
    <source>
        <dbReference type="EMBL" id="KAK6642675.1"/>
    </source>
</evidence>
<evidence type="ECO:0000313" key="5">
    <source>
        <dbReference type="Proteomes" id="UP001359485"/>
    </source>
</evidence>
<dbReference type="Gene3D" id="1.10.287.650">
    <property type="entry name" value="L27 domain"/>
    <property type="match status" value="1"/>
</dbReference>
<dbReference type="InterPro" id="IPR036034">
    <property type="entry name" value="PDZ_sf"/>
</dbReference>
<dbReference type="Gene3D" id="2.30.42.10">
    <property type="match status" value="1"/>
</dbReference>
<dbReference type="AlphaFoldDB" id="A0AAN8SAL8"/>
<accession>A0AAN8SAL8</accession>
<dbReference type="EMBL" id="JAWJWF010000046">
    <property type="protein sequence ID" value="KAK6624470.1"/>
    <property type="molecule type" value="Genomic_DNA"/>
</dbReference>
<feature type="compositionally biased region" description="Low complexity" evidence="1">
    <location>
        <begin position="128"/>
        <end position="138"/>
    </location>
</feature>
<reference evidence="4 6" key="1">
    <citation type="submission" date="2023-10" db="EMBL/GenBank/DDBJ databases">
        <title>Genomes of two closely related lineages of the louse Polyplax serrata with different host specificities.</title>
        <authorList>
            <person name="Martinu J."/>
            <person name="Tarabai H."/>
            <person name="Stefka J."/>
            <person name="Hypsa V."/>
        </authorList>
    </citation>
    <scope>NUCLEOTIDE SEQUENCE [LARGE SCALE GENOMIC DNA]</scope>
    <source>
        <strain evidence="3">98ZLc_SE</strain>
        <strain evidence="4">HR10_N</strain>
    </source>
</reference>
<organism evidence="4 6">
    <name type="scientific">Polyplax serrata</name>
    <name type="common">Common mouse louse</name>
    <dbReference type="NCBI Taxonomy" id="468196"/>
    <lineage>
        <taxon>Eukaryota</taxon>
        <taxon>Metazoa</taxon>
        <taxon>Ecdysozoa</taxon>
        <taxon>Arthropoda</taxon>
        <taxon>Hexapoda</taxon>
        <taxon>Insecta</taxon>
        <taxon>Pterygota</taxon>
        <taxon>Neoptera</taxon>
        <taxon>Paraneoptera</taxon>
        <taxon>Psocodea</taxon>
        <taxon>Troctomorpha</taxon>
        <taxon>Phthiraptera</taxon>
        <taxon>Anoplura</taxon>
        <taxon>Polyplacidae</taxon>
        <taxon>Polyplax</taxon>
    </lineage>
</organism>
<proteinExistence type="predicted"/>
<dbReference type="EMBL" id="JAWJWE010000002">
    <property type="protein sequence ID" value="KAK6642675.1"/>
    <property type="molecule type" value="Genomic_DNA"/>
</dbReference>
<dbReference type="PROSITE" id="PS51022">
    <property type="entry name" value="L27"/>
    <property type="match status" value="1"/>
</dbReference>
<protein>
    <recommendedName>
        <fullName evidence="2">L27 domain-containing protein</fullName>
    </recommendedName>
</protein>
<evidence type="ECO:0000259" key="2">
    <source>
        <dbReference type="PROSITE" id="PS51022"/>
    </source>
</evidence>
<dbReference type="InterPro" id="IPR004172">
    <property type="entry name" value="L27_dom"/>
</dbReference>
<comment type="caution">
    <text evidence="4">The sequence shown here is derived from an EMBL/GenBank/DDBJ whole genome shotgun (WGS) entry which is preliminary data.</text>
</comment>
<dbReference type="SUPFAM" id="SSF50156">
    <property type="entry name" value="PDZ domain-like"/>
    <property type="match status" value="1"/>
</dbReference>
<evidence type="ECO:0000313" key="6">
    <source>
        <dbReference type="Proteomes" id="UP001372834"/>
    </source>
</evidence>
<name>A0AAN8SAL8_POLSC</name>
<gene>
    <name evidence="4" type="ORF">RUM43_004177</name>
    <name evidence="3" type="ORF">RUM44_011329</name>
</gene>
<keyword evidence="5" id="KW-1185">Reference proteome</keyword>
<dbReference type="Proteomes" id="UP001359485">
    <property type="component" value="Unassembled WGS sequence"/>
</dbReference>
<feature type="domain" description="L27" evidence="2">
    <location>
        <begin position="10"/>
        <end position="74"/>
    </location>
</feature>